<name>A0ABN8J8H2_9NEOP</name>
<evidence type="ECO:0000256" key="1">
    <source>
        <dbReference type="RuleBase" id="RU363097"/>
    </source>
</evidence>
<dbReference type="Proteomes" id="UP000837857">
    <property type="component" value="Chromosome 9"/>
</dbReference>
<dbReference type="InterPro" id="IPR013120">
    <property type="entry name" value="FAR_NAD-bd"/>
</dbReference>
<accession>A0ABN8J8H2</accession>
<dbReference type="EMBL" id="OW152821">
    <property type="protein sequence ID" value="CAH2077055.1"/>
    <property type="molecule type" value="Genomic_DNA"/>
</dbReference>
<dbReference type="Gene3D" id="3.40.50.720">
    <property type="entry name" value="NAD(P)-binding Rossmann-like Domain"/>
    <property type="match status" value="1"/>
</dbReference>
<evidence type="ECO:0000313" key="4">
    <source>
        <dbReference type="Proteomes" id="UP000837857"/>
    </source>
</evidence>
<dbReference type="EC" id="1.2.1.84" evidence="1"/>
<keyword evidence="1" id="KW-0521">NADP</keyword>
<keyword evidence="1" id="KW-0444">Lipid biosynthesis</keyword>
<keyword evidence="1" id="KW-0560">Oxidoreductase</keyword>
<keyword evidence="4" id="KW-1185">Reference proteome</keyword>
<keyword evidence="1" id="KW-0443">Lipid metabolism</keyword>
<proteinExistence type="inferred from homology"/>
<feature type="domain" description="Thioester reductase (TE)" evidence="2">
    <location>
        <begin position="9"/>
        <end position="91"/>
    </location>
</feature>
<gene>
    <name evidence="3" type="ORF">IPOD504_LOCUS17530</name>
</gene>
<protein>
    <recommendedName>
        <fullName evidence="1">Fatty acyl-CoA reductase</fullName>
        <ecNumber evidence="1">1.2.1.84</ecNumber>
    </recommendedName>
</protein>
<dbReference type="PANTHER" id="PTHR11011:SF116">
    <property type="entry name" value="FATTY ACYL-COA REDUCTASE CG5065-RELATED"/>
    <property type="match status" value="1"/>
</dbReference>
<dbReference type="PANTHER" id="PTHR11011">
    <property type="entry name" value="MALE STERILITY PROTEIN 2-RELATED"/>
    <property type="match status" value="1"/>
</dbReference>
<dbReference type="SUPFAM" id="SSF51735">
    <property type="entry name" value="NAD(P)-binding Rossmann-fold domains"/>
    <property type="match status" value="1"/>
</dbReference>
<comment type="function">
    <text evidence="1">Catalyzes the reduction of fatty acyl-CoA to fatty alcohols.</text>
</comment>
<comment type="catalytic activity">
    <reaction evidence="1">
        <text>a long-chain fatty acyl-CoA + 2 NADPH + 2 H(+) = a long-chain primary fatty alcohol + 2 NADP(+) + CoA</text>
        <dbReference type="Rhea" id="RHEA:52716"/>
        <dbReference type="ChEBI" id="CHEBI:15378"/>
        <dbReference type="ChEBI" id="CHEBI:57287"/>
        <dbReference type="ChEBI" id="CHEBI:57783"/>
        <dbReference type="ChEBI" id="CHEBI:58349"/>
        <dbReference type="ChEBI" id="CHEBI:77396"/>
        <dbReference type="ChEBI" id="CHEBI:83139"/>
        <dbReference type="EC" id="1.2.1.84"/>
    </reaction>
</comment>
<organism evidence="3 4">
    <name type="scientific">Iphiclides podalirius</name>
    <name type="common">scarce swallowtail</name>
    <dbReference type="NCBI Taxonomy" id="110791"/>
    <lineage>
        <taxon>Eukaryota</taxon>
        <taxon>Metazoa</taxon>
        <taxon>Ecdysozoa</taxon>
        <taxon>Arthropoda</taxon>
        <taxon>Hexapoda</taxon>
        <taxon>Insecta</taxon>
        <taxon>Pterygota</taxon>
        <taxon>Neoptera</taxon>
        <taxon>Endopterygota</taxon>
        <taxon>Lepidoptera</taxon>
        <taxon>Glossata</taxon>
        <taxon>Ditrysia</taxon>
        <taxon>Papilionoidea</taxon>
        <taxon>Papilionidae</taxon>
        <taxon>Papilioninae</taxon>
        <taxon>Iphiclides</taxon>
    </lineage>
</organism>
<evidence type="ECO:0000259" key="2">
    <source>
        <dbReference type="Pfam" id="PF07993"/>
    </source>
</evidence>
<reference evidence="3" key="1">
    <citation type="submission" date="2022-03" db="EMBL/GenBank/DDBJ databases">
        <authorList>
            <person name="Martin H S."/>
        </authorList>
    </citation>
    <scope>NUCLEOTIDE SEQUENCE</scope>
</reference>
<dbReference type="InterPro" id="IPR036291">
    <property type="entry name" value="NAD(P)-bd_dom_sf"/>
</dbReference>
<sequence length="94" mass="10768">MLHNPASNQAFSRLKRERITDLQKIVPISGNVESANLGITHKDEEMLRERVSVVFHAAATVEFDRPLIEAIRINYEGTQKVIDLCKKIKQLRVK</sequence>
<feature type="non-terminal residue" evidence="3">
    <location>
        <position position="1"/>
    </location>
</feature>
<dbReference type="InterPro" id="IPR026055">
    <property type="entry name" value="FAR"/>
</dbReference>
<evidence type="ECO:0000313" key="3">
    <source>
        <dbReference type="EMBL" id="CAH2077055.1"/>
    </source>
</evidence>
<dbReference type="Pfam" id="PF07993">
    <property type="entry name" value="NAD_binding_4"/>
    <property type="match status" value="1"/>
</dbReference>
<comment type="similarity">
    <text evidence="1">Belongs to the fatty acyl-CoA reductase family.</text>
</comment>